<sequence length="90" mass="9907">MKGKRLTSFTGKLFNMYECAALCTLKVHDLYCTPTLLQILHTVSSTSCIDSLRLDKDYNAAETVGGTGEDMKPSDIEDELTTIAMLVAEQ</sequence>
<organism evidence="1 2">
    <name type="scientific">Sparassis crispa</name>
    <dbReference type="NCBI Taxonomy" id="139825"/>
    <lineage>
        <taxon>Eukaryota</taxon>
        <taxon>Fungi</taxon>
        <taxon>Dikarya</taxon>
        <taxon>Basidiomycota</taxon>
        <taxon>Agaricomycotina</taxon>
        <taxon>Agaricomycetes</taxon>
        <taxon>Polyporales</taxon>
        <taxon>Sparassidaceae</taxon>
        <taxon>Sparassis</taxon>
    </lineage>
</organism>
<dbReference type="GeneID" id="38787096"/>
<dbReference type="InParanoid" id="A0A401H715"/>
<proteinExistence type="predicted"/>
<keyword evidence="2" id="KW-1185">Reference proteome</keyword>
<evidence type="ECO:0000313" key="1">
    <source>
        <dbReference type="EMBL" id="GBE90179.1"/>
    </source>
</evidence>
<dbReference type="Proteomes" id="UP000287166">
    <property type="component" value="Unassembled WGS sequence"/>
</dbReference>
<dbReference type="EMBL" id="BFAD01000019">
    <property type="protein sequence ID" value="GBE90179.1"/>
    <property type="molecule type" value="Genomic_DNA"/>
</dbReference>
<dbReference type="RefSeq" id="XP_027621092.1">
    <property type="nucleotide sequence ID" value="XM_027765291.1"/>
</dbReference>
<comment type="caution">
    <text evidence="1">The sequence shown here is derived from an EMBL/GenBank/DDBJ whole genome shotgun (WGS) entry which is preliminary data.</text>
</comment>
<protein>
    <submittedName>
        <fullName evidence="1">Uncharacterized protein</fullName>
    </submittedName>
</protein>
<name>A0A401H715_9APHY</name>
<reference evidence="1 2" key="1">
    <citation type="journal article" date="2018" name="Sci. Rep.">
        <title>Genome sequence of the cauliflower mushroom Sparassis crispa (Hanabiratake) and its association with beneficial usage.</title>
        <authorList>
            <person name="Kiyama R."/>
            <person name="Furutani Y."/>
            <person name="Kawaguchi K."/>
            <person name="Nakanishi T."/>
        </authorList>
    </citation>
    <scope>NUCLEOTIDE SEQUENCE [LARGE SCALE GENOMIC DNA]</scope>
</reference>
<dbReference type="AlphaFoldDB" id="A0A401H715"/>
<gene>
    <name evidence="1" type="ORF">SCP_1900280</name>
</gene>
<evidence type="ECO:0000313" key="2">
    <source>
        <dbReference type="Proteomes" id="UP000287166"/>
    </source>
</evidence>
<accession>A0A401H715</accession>